<dbReference type="PROSITE" id="PS00072">
    <property type="entry name" value="ACYL_COA_DH_1"/>
    <property type="match status" value="1"/>
</dbReference>
<comment type="pathway">
    <text evidence="2">Lipid metabolism; mitochondrial fatty acid beta-oxidation.</text>
</comment>
<evidence type="ECO:0000256" key="10">
    <source>
        <dbReference type="ARBA" id="ARBA00022990"/>
    </source>
</evidence>
<dbReference type="EC" id="1.3.8.5" evidence="14"/>
<feature type="domain" description="Acyl-CoA dehydrogenase/oxidase C-terminal" evidence="26">
    <location>
        <begin position="240"/>
        <end position="388"/>
    </location>
</feature>
<keyword evidence="10" id="KW-0007">Acetylation</keyword>
<dbReference type="OrthoDB" id="105706at2"/>
<comment type="catalytic activity">
    <reaction evidence="23">
        <text>(2S)-2-methylbutanoyl-CoA + oxidized [electron-transfer flavoprotein] + H(+) = (2E)-2-methylbut-2-enoyl-CoA + reduced [electron-transfer flavoprotein]</text>
        <dbReference type="Rhea" id="RHEA:48256"/>
        <dbReference type="Rhea" id="RHEA-COMP:10685"/>
        <dbReference type="Rhea" id="RHEA-COMP:10686"/>
        <dbReference type="ChEBI" id="CHEBI:15378"/>
        <dbReference type="ChEBI" id="CHEBI:57337"/>
        <dbReference type="ChEBI" id="CHEBI:57692"/>
        <dbReference type="ChEBI" id="CHEBI:58307"/>
        <dbReference type="ChEBI" id="CHEBI:88166"/>
    </reaction>
    <physiologicalReaction direction="left-to-right" evidence="23">
        <dbReference type="Rhea" id="RHEA:48257"/>
    </physiologicalReaction>
</comment>
<dbReference type="SUPFAM" id="SSF47203">
    <property type="entry name" value="Acyl-CoA dehydrogenase C-terminal domain-like"/>
    <property type="match status" value="1"/>
</dbReference>
<dbReference type="InterPro" id="IPR006089">
    <property type="entry name" value="Acyl-CoA_DH_CS"/>
</dbReference>
<keyword evidence="12" id="KW-0443">Lipid metabolism</keyword>
<comment type="similarity">
    <text evidence="3 25">Belongs to the acyl-CoA dehydrogenase family.</text>
</comment>
<dbReference type="InterPro" id="IPR006091">
    <property type="entry name" value="Acyl-CoA_Oxase/DH_mid-dom"/>
</dbReference>
<proteinExistence type="inferred from homology"/>
<dbReference type="InterPro" id="IPR013786">
    <property type="entry name" value="AcylCoA_DH/ox_N"/>
</dbReference>
<dbReference type="InterPro" id="IPR046373">
    <property type="entry name" value="Acyl-CoA_Oxase/DH_mid-dom_sf"/>
</dbReference>
<evidence type="ECO:0000256" key="1">
    <source>
        <dbReference type="ARBA" id="ARBA00001974"/>
    </source>
</evidence>
<evidence type="ECO:0000256" key="25">
    <source>
        <dbReference type="RuleBase" id="RU362125"/>
    </source>
</evidence>
<protein>
    <recommendedName>
        <fullName evidence="15">Short/branched chain specific acyl-CoA dehydrogenase, mitochondrial</fullName>
        <ecNumber evidence="14">1.3.8.5</ecNumber>
    </recommendedName>
    <alternativeName>
        <fullName evidence="17">2-methyl branched chain acyl-CoA dehydrogenase</fullName>
    </alternativeName>
    <alternativeName>
        <fullName evidence="16">2-methylbutyryl-coenzyme A dehydrogenase</fullName>
    </alternativeName>
</protein>
<reference evidence="30" key="1">
    <citation type="submission" date="2018-02" db="EMBL/GenBank/DDBJ databases">
        <authorList>
            <person name="Hausmann B."/>
        </authorList>
    </citation>
    <scope>NUCLEOTIDE SEQUENCE [LARGE SCALE GENOMIC DNA]</scope>
    <source>
        <strain evidence="30">Peat soil MAG SbA1</strain>
    </source>
</reference>
<feature type="domain" description="Acyl-CoA oxidase/dehydrogenase middle" evidence="27">
    <location>
        <begin position="133"/>
        <end position="228"/>
    </location>
</feature>
<dbReference type="PANTHER" id="PTHR43884">
    <property type="entry name" value="ACYL-COA DEHYDROGENASE"/>
    <property type="match status" value="1"/>
</dbReference>
<evidence type="ECO:0000256" key="2">
    <source>
        <dbReference type="ARBA" id="ARBA00005198"/>
    </source>
</evidence>
<evidence type="ECO:0000256" key="23">
    <source>
        <dbReference type="ARBA" id="ARBA00049552"/>
    </source>
</evidence>
<evidence type="ECO:0000256" key="3">
    <source>
        <dbReference type="ARBA" id="ARBA00009347"/>
    </source>
</evidence>
<keyword evidence="5" id="KW-0597">Phosphoprotein</keyword>
<dbReference type="Gene3D" id="2.40.110.10">
    <property type="entry name" value="Butyryl-CoA Dehydrogenase, subunit A, domain 2"/>
    <property type="match status" value="1"/>
</dbReference>
<dbReference type="InterPro" id="IPR036250">
    <property type="entry name" value="AcylCo_DH-like_C"/>
</dbReference>
<dbReference type="PIRSF" id="PIRSF016578">
    <property type="entry name" value="HsaA"/>
    <property type="match status" value="1"/>
</dbReference>
<evidence type="ECO:0000256" key="24">
    <source>
        <dbReference type="ARBA" id="ARBA00051903"/>
    </source>
</evidence>
<comment type="pathway">
    <text evidence="13">Amino-acid degradation; L-isoleucine degradation.</text>
</comment>
<comment type="catalytic activity">
    <reaction evidence="22">
        <text>hexanoyl-CoA + oxidized [electron-transfer flavoprotein] + H(+) = (2E)-hexenoyl-CoA + reduced [electron-transfer flavoprotein]</text>
        <dbReference type="Rhea" id="RHEA:43464"/>
        <dbReference type="Rhea" id="RHEA-COMP:10685"/>
        <dbReference type="Rhea" id="RHEA-COMP:10686"/>
        <dbReference type="ChEBI" id="CHEBI:15378"/>
        <dbReference type="ChEBI" id="CHEBI:57692"/>
        <dbReference type="ChEBI" id="CHEBI:58307"/>
        <dbReference type="ChEBI" id="CHEBI:62077"/>
        <dbReference type="ChEBI" id="CHEBI:62620"/>
    </reaction>
    <physiologicalReaction direction="left-to-right" evidence="22">
        <dbReference type="Rhea" id="RHEA:43465"/>
    </physiologicalReaction>
</comment>
<comment type="catalytic activity">
    <reaction evidence="24">
        <text>2-methylpropanoyl-CoA + oxidized [electron-transfer flavoprotein] + H(+) = 2-methylpropenoyl-CoA + reduced [electron-transfer flavoprotein]</text>
        <dbReference type="Rhea" id="RHEA:44180"/>
        <dbReference type="Rhea" id="RHEA-COMP:10685"/>
        <dbReference type="Rhea" id="RHEA-COMP:10686"/>
        <dbReference type="ChEBI" id="CHEBI:15378"/>
        <dbReference type="ChEBI" id="CHEBI:57338"/>
        <dbReference type="ChEBI" id="CHEBI:57692"/>
        <dbReference type="ChEBI" id="CHEBI:58307"/>
        <dbReference type="ChEBI" id="CHEBI:62500"/>
    </reaction>
    <physiologicalReaction direction="left-to-right" evidence="24">
        <dbReference type="Rhea" id="RHEA:44181"/>
    </physiologicalReaction>
</comment>
<evidence type="ECO:0000256" key="18">
    <source>
        <dbReference type="ARBA" id="ARBA00048235"/>
    </source>
</evidence>
<comment type="cofactor">
    <cofactor evidence="1 25">
        <name>FAD</name>
        <dbReference type="ChEBI" id="CHEBI:57692"/>
    </cofactor>
</comment>
<evidence type="ECO:0000256" key="12">
    <source>
        <dbReference type="ARBA" id="ARBA00023098"/>
    </source>
</evidence>
<evidence type="ECO:0000256" key="17">
    <source>
        <dbReference type="ARBA" id="ARBA00042821"/>
    </source>
</evidence>
<dbReference type="GO" id="GO:0006631">
    <property type="term" value="P:fatty acid metabolic process"/>
    <property type="evidence" value="ECO:0007669"/>
    <property type="project" value="UniProtKB-KW"/>
</dbReference>
<dbReference type="PANTHER" id="PTHR43884:SF1">
    <property type="entry name" value="SHORT_BRANCHED CHAIN SPECIFIC ACYL-COA DEHYDROGENASE, MITOCHONDRIAL"/>
    <property type="match status" value="1"/>
</dbReference>
<evidence type="ECO:0000256" key="20">
    <source>
        <dbReference type="ARBA" id="ARBA00048592"/>
    </source>
</evidence>
<evidence type="ECO:0000256" key="8">
    <source>
        <dbReference type="ARBA" id="ARBA00022832"/>
    </source>
</evidence>
<evidence type="ECO:0000259" key="27">
    <source>
        <dbReference type="Pfam" id="PF02770"/>
    </source>
</evidence>
<evidence type="ECO:0000256" key="22">
    <source>
        <dbReference type="ARBA" id="ARBA00049192"/>
    </source>
</evidence>
<dbReference type="Gene3D" id="1.10.540.10">
    <property type="entry name" value="Acyl-CoA dehydrogenase/oxidase, N-terminal domain"/>
    <property type="match status" value="1"/>
</dbReference>
<evidence type="ECO:0000256" key="7">
    <source>
        <dbReference type="ARBA" id="ARBA00022827"/>
    </source>
</evidence>
<dbReference type="CDD" id="cd01158">
    <property type="entry name" value="SCAD_SBCAD"/>
    <property type="match status" value="1"/>
</dbReference>
<evidence type="ECO:0000256" key="13">
    <source>
        <dbReference type="ARBA" id="ARBA00037895"/>
    </source>
</evidence>
<evidence type="ECO:0000256" key="14">
    <source>
        <dbReference type="ARBA" id="ARBA00039036"/>
    </source>
</evidence>
<keyword evidence="6 25" id="KW-0285">Flavoprotein</keyword>
<keyword evidence="8" id="KW-0276">Fatty acid metabolism</keyword>
<dbReference type="Gene3D" id="1.20.140.10">
    <property type="entry name" value="Butyryl-CoA Dehydrogenase, subunit A, domain 3"/>
    <property type="match status" value="1"/>
</dbReference>
<dbReference type="PROSITE" id="PS00073">
    <property type="entry name" value="ACYL_COA_DH_2"/>
    <property type="match status" value="1"/>
</dbReference>
<gene>
    <name evidence="29" type="primary">acdA</name>
    <name evidence="29" type="ORF">SBA1_1340029</name>
</gene>
<evidence type="ECO:0000259" key="26">
    <source>
        <dbReference type="Pfam" id="PF00441"/>
    </source>
</evidence>
<dbReference type="AlphaFoldDB" id="A0A2U3K597"/>
<evidence type="ECO:0000256" key="9">
    <source>
        <dbReference type="ARBA" id="ARBA00022946"/>
    </source>
</evidence>
<evidence type="ECO:0000256" key="15">
    <source>
        <dbReference type="ARBA" id="ARBA00039850"/>
    </source>
</evidence>
<feature type="domain" description="Acyl-CoA dehydrogenase/oxidase N-terminal" evidence="28">
    <location>
        <begin position="18"/>
        <end position="128"/>
    </location>
</feature>
<comment type="catalytic activity">
    <reaction evidence="21">
        <text>butanoyl-CoA + oxidized [electron-transfer flavoprotein] + H(+) = (2E)-butenoyl-CoA + reduced [electron-transfer flavoprotein]</text>
        <dbReference type="Rhea" id="RHEA:24004"/>
        <dbReference type="Rhea" id="RHEA-COMP:10685"/>
        <dbReference type="Rhea" id="RHEA-COMP:10686"/>
        <dbReference type="ChEBI" id="CHEBI:15378"/>
        <dbReference type="ChEBI" id="CHEBI:57332"/>
        <dbReference type="ChEBI" id="CHEBI:57371"/>
        <dbReference type="ChEBI" id="CHEBI:57692"/>
        <dbReference type="ChEBI" id="CHEBI:58307"/>
    </reaction>
    <physiologicalReaction direction="left-to-right" evidence="21">
        <dbReference type="Rhea" id="RHEA:24005"/>
    </physiologicalReaction>
</comment>
<dbReference type="InterPro" id="IPR037069">
    <property type="entry name" value="AcylCoA_DH/ox_N_sf"/>
</dbReference>
<comment type="catalytic activity">
    <reaction evidence="20">
        <text>(2R)-2-methylbutanoyl-CoA + oxidized [electron-transfer flavoprotein] + H(+) = ethylacryloyl-CoA + reduced [electron-transfer flavoprotein]</text>
        <dbReference type="Rhea" id="RHEA:65296"/>
        <dbReference type="Rhea" id="RHEA-COMP:10685"/>
        <dbReference type="Rhea" id="RHEA-COMP:10686"/>
        <dbReference type="ChEBI" id="CHEBI:15378"/>
        <dbReference type="ChEBI" id="CHEBI:57692"/>
        <dbReference type="ChEBI" id="CHEBI:58307"/>
        <dbReference type="ChEBI" id="CHEBI:156439"/>
        <dbReference type="ChEBI" id="CHEBI:156440"/>
    </reaction>
    <physiologicalReaction direction="left-to-right" evidence="20">
        <dbReference type="Rhea" id="RHEA:65297"/>
    </physiologicalReaction>
</comment>
<evidence type="ECO:0000313" key="29">
    <source>
        <dbReference type="EMBL" id="SPF34816.1"/>
    </source>
</evidence>
<evidence type="ECO:0000256" key="11">
    <source>
        <dbReference type="ARBA" id="ARBA00023002"/>
    </source>
</evidence>
<dbReference type="EMBL" id="OMOD01000040">
    <property type="protein sequence ID" value="SPF34816.1"/>
    <property type="molecule type" value="Genomic_DNA"/>
</dbReference>
<dbReference type="InterPro" id="IPR009075">
    <property type="entry name" value="AcylCo_DH/oxidase_C"/>
</dbReference>
<dbReference type="Pfam" id="PF00441">
    <property type="entry name" value="Acyl-CoA_dh_1"/>
    <property type="match status" value="1"/>
</dbReference>
<dbReference type="GO" id="GO:0050660">
    <property type="term" value="F:flavin adenine dinucleotide binding"/>
    <property type="evidence" value="ECO:0007669"/>
    <property type="project" value="InterPro"/>
</dbReference>
<dbReference type="GO" id="GO:0046395">
    <property type="term" value="P:carboxylic acid catabolic process"/>
    <property type="evidence" value="ECO:0007669"/>
    <property type="project" value="UniProtKB-ARBA"/>
</dbReference>
<comment type="catalytic activity">
    <reaction evidence="18">
        <text>2-methylbutanoyl-CoA + oxidized [electron-transfer flavoprotein] + H(+) = (2E)-2-methylbut-2-enoyl-CoA + reduced [electron-transfer flavoprotein]</text>
        <dbReference type="Rhea" id="RHEA:43780"/>
        <dbReference type="Rhea" id="RHEA-COMP:10685"/>
        <dbReference type="Rhea" id="RHEA-COMP:10686"/>
        <dbReference type="ChEBI" id="CHEBI:15378"/>
        <dbReference type="ChEBI" id="CHEBI:57336"/>
        <dbReference type="ChEBI" id="CHEBI:57337"/>
        <dbReference type="ChEBI" id="CHEBI:57692"/>
        <dbReference type="ChEBI" id="CHEBI:58307"/>
        <dbReference type="EC" id="1.3.8.5"/>
    </reaction>
    <physiologicalReaction direction="left-to-right" evidence="18">
        <dbReference type="Rhea" id="RHEA:43781"/>
    </physiologicalReaction>
</comment>
<evidence type="ECO:0000313" key="30">
    <source>
        <dbReference type="Proteomes" id="UP000238701"/>
    </source>
</evidence>
<dbReference type="InterPro" id="IPR009100">
    <property type="entry name" value="AcylCoA_DH/oxidase_NM_dom_sf"/>
</dbReference>
<evidence type="ECO:0000259" key="28">
    <source>
        <dbReference type="Pfam" id="PF02771"/>
    </source>
</evidence>
<dbReference type="FunFam" id="1.10.540.10:FF:000012">
    <property type="entry name" value="Acyl-CoA dehydrogenase short/branched chain"/>
    <property type="match status" value="1"/>
</dbReference>
<keyword evidence="11 25" id="KW-0560">Oxidoreductase</keyword>
<dbReference type="GO" id="GO:0003853">
    <property type="term" value="F:short-chain 2-methyl fatty acyl-CoA dehydrogenase activity"/>
    <property type="evidence" value="ECO:0007669"/>
    <property type="project" value="UniProtKB-EC"/>
</dbReference>
<evidence type="ECO:0000256" key="4">
    <source>
        <dbReference type="ARBA" id="ARBA00011881"/>
    </source>
</evidence>
<keyword evidence="9" id="KW-0809">Transit peptide</keyword>
<evidence type="ECO:0000256" key="16">
    <source>
        <dbReference type="ARBA" id="ARBA00041537"/>
    </source>
</evidence>
<dbReference type="Pfam" id="PF02770">
    <property type="entry name" value="Acyl-CoA_dh_M"/>
    <property type="match status" value="1"/>
</dbReference>
<dbReference type="FunFam" id="2.40.110.10:FF:000001">
    <property type="entry name" value="Acyl-CoA dehydrogenase, mitochondrial"/>
    <property type="match status" value="1"/>
</dbReference>
<evidence type="ECO:0000256" key="6">
    <source>
        <dbReference type="ARBA" id="ARBA00022630"/>
    </source>
</evidence>
<evidence type="ECO:0000256" key="19">
    <source>
        <dbReference type="ARBA" id="ARBA00048307"/>
    </source>
</evidence>
<dbReference type="FunFam" id="1.20.140.10:FF:000002">
    <property type="entry name" value="Acyl-CoA dehydrogenase short/branched chain"/>
    <property type="match status" value="1"/>
</dbReference>
<evidence type="ECO:0000256" key="21">
    <source>
        <dbReference type="ARBA" id="ARBA00049096"/>
    </source>
</evidence>
<name>A0A2U3K597_9BACT</name>
<comment type="catalytic activity">
    <reaction evidence="19">
        <text>valproyl-CoA + oxidized [electron-transfer flavoprotein] + H(+) = (2E)-2-propylpent-2-enoyl-CoA + reduced [electron-transfer flavoprotein]</text>
        <dbReference type="Rhea" id="RHEA:65344"/>
        <dbReference type="Rhea" id="RHEA-COMP:10685"/>
        <dbReference type="Rhea" id="RHEA-COMP:10686"/>
        <dbReference type="ChEBI" id="CHEBI:15378"/>
        <dbReference type="ChEBI" id="CHEBI:57692"/>
        <dbReference type="ChEBI" id="CHEBI:58307"/>
        <dbReference type="ChEBI" id="CHEBI:156457"/>
        <dbReference type="ChEBI" id="CHEBI:156458"/>
    </reaction>
    <physiologicalReaction direction="left-to-right" evidence="19">
        <dbReference type="Rhea" id="RHEA:65345"/>
    </physiologicalReaction>
</comment>
<accession>A0A2U3K597</accession>
<dbReference type="Proteomes" id="UP000238701">
    <property type="component" value="Unassembled WGS sequence"/>
</dbReference>
<dbReference type="Pfam" id="PF02771">
    <property type="entry name" value="Acyl-CoA_dh_N"/>
    <property type="match status" value="1"/>
</dbReference>
<keyword evidence="7 25" id="KW-0274">FAD</keyword>
<organism evidence="29 30">
    <name type="scientific">Candidatus Sulfotelmatobacter kueseliae</name>
    <dbReference type="NCBI Taxonomy" id="2042962"/>
    <lineage>
        <taxon>Bacteria</taxon>
        <taxon>Pseudomonadati</taxon>
        <taxon>Acidobacteriota</taxon>
        <taxon>Terriglobia</taxon>
        <taxon>Terriglobales</taxon>
        <taxon>Candidatus Korobacteraceae</taxon>
        <taxon>Candidatus Sulfotelmatobacter</taxon>
    </lineage>
</organism>
<sequence>MSSTAVQLPAPAPLTTLTEDEILFRDNIRQFADEKIRPLVKEMDEKGVFEKSLIDEFFQLGLMGIEIPEQYGGGAGKFFEAILAVEELSRVDASAGVVVDVQNTLVNNALLRWASDEQKKRYLPRMATKTVGAYALSEAASGSDAFALQTRAELKGSEYVLNGRKLWITNSKEAGLFVLFATLDPSAGYKGITAFLVEKDSPGFTVGKKEDKLGIRASSTCELILEDCRVPKENVLGEPGRGYKIAIETLNEGRIGIGAQMIGLARGAWECAAKYAQERKQFGKAIAEFQGIQFQIAQMATEIEAARLMVYNAARMKDAGMNFVKEAAMTKLFASQVAERVTSLAIEIYGGYGFTKDYPVEKYWRDAKIGKIYEGTSNMQLATIAKLLLGK</sequence>
<dbReference type="SUPFAM" id="SSF56645">
    <property type="entry name" value="Acyl-CoA dehydrogenase NM domain-like"/>
    <property type="match status" value="1"/>
</dbReference>
<comment type="subunit">
    <text evidence="4">Homotetramer.</text>
</comment>
<evidence type="ECO:0000256" key="5">
    <source>
        <dbReference type="ARBA" id="ARBA00022553"/>
    </source>
</evidence>